<dbReference type="Proteomes" id="UP000078287">
    <property type="component" value="Unassembled WGS sequence"/>
</dbReference>
<evidence type="ECO:0000313" key="5">
    <source>
        <dbReference type="Proteomes" id="UP000078287"/>
    </source>
</evidence>
<dbReference type="AlphaFoldDB" id="A0A178MGE3"/>
<dbReference type="EMBL" id="LWQS01000038">
    <property type="protein sequence ID" value="OAN47175.1"/>
    <property type="molecule type" value="Genomic_DNA"/>
</dbReference>
<keyword evidence="3" id="KW-1133">Transmembrane helix</keyword>
<keyword evidence="3" id="KW-0812">Transmembrane</keyword>
<keyword evidence="1" id="KW-0175">Coiled coil</keyword>
<comment type="caution">
    <text evidence="4">The sequence shown here is derived from an EMBL/GenBank/DDBJ whole genome shotgun (WGS) entry which is preliminary data.</text>
</comment>
<name>A0A178MGE3_9CHLR</name>
<organism evidence="4 5">
    <name type="scientific">Chloroflexus islandicus</name>
    <dbReference type="NCBI Taxonomy" id="1707952"/>
    <lineage>
        <taxon>Bacteria</taxon>
        <taxon>Bacillati</taxon>
        <taxon>Chloroflexota</taxon>
        <taxon>Chloroflexia</taxon>
        <taxon>Chloroflexales</taxon>
        <taxon>Chloroflexineae</taxon>
        <taxon>Chloroflexaceae</taxon>
        <taxon>Chloroflexus</taxon>
    </lineage>
</organism>
<proteinExistence type="predicted"/>
<evidence type="ECO:0000256" key="2">
    <source>
        <dbReference type="SAM" id="MobiDB-lite"/>
    </source>
</evidence>
<dbReference type="RefSeq" id="WP_066783918.1">
    <property type="nucleotide sequence ID" value="NZ_LWQS01000038.1"/>
</dbReference>
<feature type="region of interest" description="Disordered" evidence="2">
    <location>
        <begin position="1"/>
        <end position="22"/>
    </location>
</feature>
<keyword evidence="3" id="KW-0472">Membrane</keyword>
<evidence type="ECO:0000313" key="4">
    <source>
        <dbReference type="EMBL" id="OAN47175.1"/>
    </source>
</evidence>
<reference evidence="4 5" key="1">
    <citation type="submission" date="2016-04" db="EMBL/GenBank/DDBJ databases">
        <title>Chloroflexus islandicus sp. nov., a thermophilic filamentous anoxygenic phototrophic bacterium from geyser Strokkur (Iceland).</title>
        <authorList>
            <person name="Gaisin V.A."/>
            <person name="Kalashnikov A.M."/>
            <person name="Sukhacheva M.V."/>
            <person name="Grouzdev D.S."/>
            <person name="Ivanov T.M."/>
            <person name="Kuznetsov B."/>
            <person name="Gorlenko V.M."/>
        </authorList>
    </citation>
    <scope>NUCLEOTIDE SEQUENCE [LARGE SCALE GENOMIC DNA]</scope>
    <source>
        <strain evidence="5">isl-2</strain>
    </source>
</reference>
<feature type="region of interest" description="Disordered" evidence="2">
    <location>
        <begin position="200"/>
        <end position="235"/>
    </location>
</feature>
<dbReference type="STRING" id="1707952.A6A03_00055"/>
<accession>A0A178MGE3</accession>
<dbReference type="OrthoDB" id="166782at2"/>
<feature type="compositionally biased region" description="Pro residues" evidence="2">
    <location>
        <begin position="226"/>
        <end position="235"/>
    </location>
</feature>
<evidence type="ECO:0000256" key="1">
    <source>
        <dbReference type="SAM" id="Coils"/>
    </source>
</evidence>
<gene>
    <name evidence="4" type="ORF">A6A03_00055</name>
</gene>
<sequence length="235" mass="24277">MTQSDSNETPVAPPPASPAPRPRSCVSRIIGLIGWLLTVIIAAGVALVAAGGILFLLGVDLTTPQQIRQASVEVQRLQAAATAQADTVAQLQTAQAQASIELGNARERIDDLEAQAGRLAAAATAQAGQAATAVVLGQALQTAVAEAVDLQDQLREGQVVVAVVATIQAEQNVRIREIEQRSERLIRFLDRLSDIAADTVDDVGVPTPTATPTATPSPQTATPTATPVPPVTPTP</sequence>
<feature type="coiled-coil region" evidence="1">
    <location>
        <begin position="95"/>
        <end position="122"/>
    </location>
</feature>
<evidence type="ECO:0000256" key="3">
    <source>
        <dbReference type="SAM" id="Phobius"/>
    </source>
</evidence>
<feature type="compositionally biased region" description="Pro residues" evidence="2">
    <location>
        <begin position="11"/>
        <end position="21"/>
    </location>
</feature>
<feature type="transmembrane region" description="Helical" evidence="3">
    <location>
        <begin position="29"/>
        <end position="59"/>
    </location>
</feature>
<keyword evidence="5" id="KW-1185">Reference proteome</keyword>
<protein>
    <submittedName>
        <fullName evidence="4">Uncharacterized protein</fullName>
    </submittedName>
</protein>
<feature type="compositionally biased region" description="Low complexity" evidence="2">
    <location>
        <begin position="200"/>
        <end position="225"/>
    </location>
</feature>